<accession>A0A932FVJ6</accession>
<name>A0A932FVJ6_UNCTE</name>
<evidence type="ECO:0000259" key="1">
    <source>
        <dbReference type="Pfam" id="PF08241"/>
    </source>
</evidence>
<dbReference type="PANTHER" id="PTHR45036:SF1">
    <property type="entry name" value="METHYLTRANSFERASE LIKE 7A"/>
    <property type="match status" value="1"/>
</dbReference>
<reference evidence="2" key="1">
    <citation type="submission" date="2020-07" db="EMBL/GenBank/DDBJ databases">
        <title>Huge and variable diversity of episymbiotic CPR bacteria and DPANN archaea in groundwater ecosystems.</title>
        <authorList>
            <person name="He C.Y."/>
            <person name="Keren R."/>
            <person name="Whittaker M."/>
            <person name="Farag I.F."/>
            <person name="Doudna J."/>
            <person name="Cate J.H.D."/>
            <person name="Banfield J.F."/>
        </authorList>
    </citation>
    <scope>NUCLEOTIDE SEQUENCE</scope>
    <source>
        <strain evidence="2">NC_groundwater_672_Ag_B-0.1um_62_36</strain>
    </source>
</reference>
<dbReference type="InterPro" id="IPR013216">
    <property type="entry name" value="Methyltransf_11"/>
</dbReference>
<proteinExistence type="predicted"/>
<dbReference type="CDD" id="cd02440">
    <property type="entry name" value="AdoMet_MTases"/>
    <property type="match status" value="1"/>
</dbReference>
<comment type="caution">
    <text evidence="2">The sequence shown here is derived from an EMBL/GenBank/DDBJ whole genome shotgun (WGS) entry which is preliminary data.</text>
</comment>
<dbReference type="InterPro" id="IPR052356">
    <property type="entry name" value="Thiol_S-MT"/>
</dbReference>
<sequence>MIDERLTRLTKDRYDRQADRYDKRTGFMERMAMKRWRALLWEKVRGPCILEVGVGTGANLPFYPPGARVTAIDLSDRMLARAARRARKEGVAVELLQMDAQALQFLDHTFDTVVATCVFCSVPDPVLGLREIARVLQPTGRAVLLEHVRSETPLGILMDLLNPLVVRMAGANINRRTVENVRRAGLTVESVDSFLFNIVKLIVARPGKEGR</sequence>
<keyword evidence="2" id="KW-0489">Methyltransferase</keyword>
<keyword evidence="2" id="KW-0808">Transferase</keyword>
<feature type="domain" description="Methyltransferase type 11" evidence="1">
    <location>
        <begin position="50"/>
        <end position="143"/>
    </location>
</feature>
<organism evidence="2 3">
    <name type="scientific">Tectimicrobiota bacterium</name>
    <dbReference type="NCBI Taxonomy" id="2528274"/>
    <lineage>
        <taxon>Bacteria</taxon>
        <taxon>Pseudomonadati</taxon>
        <taxon>Nitrospinota/Tectimicrobiota group</taxon>
        <taxon>Candidatus Tectimicrobiota</taxon>
    </lineage>
</organism>
<evidence type="ECO:0000313" key="2">
    <source>
        <dbReference type="EMBL" id="MBI2875337.1"/>
    </source>
</evidence>
<gene>
    <name evidence="2" type="ORF">HYY20_00465</name>
</gene>
<dbReference type="Gene3D" id="3.40.50.150">
    <property type="entry name" value="Vaccinia Virus protein VP39"/>
    <property type="match status" value="1"/>
</dbReference>
<dbReference type="Proteomes" id="UP000769766">
    <property type="component" value="Unassembled WGS sequence"/>
</dbReference>
<dbReference type="EMBL" id="JACPRF010000016">
    <property type="protein sequence ID" value="MBI2875337.1"/>
    <property type="molecule type" value="Genomic_DNA"/>
</dbReference>
<dbReference type="AlphaFoldDB" id="A0A932FVJ6"/>
<evidence type="ECO:0000313" key="3">
    <source>
        <dbReference type="Proteomes" id="UP000769766"/>
    </source>
</evidence>
<dbReference type="InterPro" id="IPR029063">
    <property type="entry name" value="SAM-dependent_MTases_sf"/>
</dbReference>
<dbReference type="PANTHER" id="PTHR45036">
    <property type="entry name" value="METHYLTRANSFERASE LIKE 7B"/>
    <property type="match status" value="1"/>
</dbReference>
<dbReference type="SUPFAM" id="SSF53335">
    <property type="entry name" value="S-adenosyl-L-methionine-dependent methyltransferases"/>
    <property type="match status" value="1"/>
</dbReference>
<dbReference type="GO" id="GO:0032259">
    <property type="term" value="P:methylation"/>
    <property type="evidence" value="ECO:0007669"/>
    <property type="project" value="UniProtKB-KW"/>
</dbReference>
<dbReference type="Pfam" id="PF08241">
    <property type="entry name" value="Methyltransf_11"/>
    <property type="match status" value="1"/>
</dbReference>
<dbReference type="GO" id="GO:0008757">
    <property type="term" value="F:S-adenosylmethionine-dependent methyltransferase activity"/>
    <property type="evidence" value="ECO:0007669"/>
    <property type="project" value="InterPro"/>
</dbReference>
<protein>
    <submittedName>
        <fullName evidence="2">Class I SAM-dependent methyltransferase</fullName>
    </submittedName>
</protein>